<evidence type="ECO:0000313" key="2">
    <source>
        <dbReference type="Proteomes" id="UP000004221"/>
    </source>
</evidence>
<dbReference type="AlphaFoldDB" id="I4EH62"/>
<accession>I4EH62</accession>
<protein>
    <submittedName>
        <fullName evidence="1">Uncharacterized protein</fullName>
    </submittedName>
</protein>
<dbReference type="Proteomes" id="UP000004221">
    <property type="component" value="Unassembled WGS sequence"/>
</dbReference>
<evidence type="ECO:0000313" key="1">
    <source>
        <dbReference type="EMBL" id="CCF84024.1"/>
    </source>
</evidence>
<dbReference type="EMBL" id="CAGS01000226">
    <property type="protein sequence ID" value="CCF84024.1"/>
    <property type="molecule type" value="Genomic_DNA"/>
</dbReference>
<gene>
    <name evidence="1" type="ORF">NITHO_3010005</name>
</gene>
<name>I4EH62_9BACT</name>
<sequence length="65" mass="7044">MTSPERIYVEVTAGALGMDTFGALTLTIFGPRAFSESPLFPILIAVDGQISGYVDHRLLGCRIEE</sequence>
<dbReference type="RefSeq" id="WP_008477860.1">
    <property type="nucleotide sequence ID" value="NZ_CAGS01000226.1"/>
</dbReference>
<comment type="caution">
    <text evidence="1">The sequence shown here is derived from an EMBL/GenBank/DDBJ whole genome shotgun (WGS) entry which is preliminary data.</text>
</comment>
<keyword evidence="2" id="KW-1185">Reference proteome</keyword>
<reference evidence="1 2" key="1">
    <citation type="journal article" date="2012" name="ISME J.">
        <title>Nitrification expanded: discovery, physiology and genomics of a nitrite-oxidizing bacterium from the phylum Chloroflexi.</title>
        <authorList>
            <person name="Sorokin D.Y."/>
            <person name="Lucker S."/>
            <person name="Vejmelkova D."/>
            <person name="Kostrikina N.A."/>
            <person name="Kleerebezem R."/>
            <person name="Rijpstra W.I."/>
            <person name="Damste J.S."/>
            <person name="Le Paslier D."/>
            <person name="Muyzer G."/>
            <person name="Wagner M."/>
            <person name="van Loosdrecht M.C."/>
            <person name="Daims H."/>
        </authorList>
    </citation>
    <scope>NUCLEOTIDE SEQUENCE [LARGE SCALE GENOMIC DNA]</scope>
    <source>
        <strain evidence="2">none</strain>
    </source>
</reference>
<organism evidence="1 2">
    <name type="scientific">Nitrolancea hollandica Lb</name>
    <dbReference type="NCBI Taxonomy" id="1129897"/>
    <lineage>
        <taxon>Bacteria</taxon>
        <taxon>Pseudomonadati</taxon>
        <taxon>Thermomicrobiota</taxon>
        <taxon>Thermomicrobia</taxon>
        <taxon>Sphaerobacterales</taxon>
        <taxon>Sphaerobacterineae</taxon>
        <taxon>Sphaerobacteraceae</taxon>
        <taxon>Nitrolancea</taxon>
    </lineage>
</organism>
<proteinExistence type="predicted"/>